<sequence>MIASKENRQRLQLFATQHLAATGEKLTLVQMLDKILSQYHA</sequence>
<dbReference type="RefSeq" id="WP_305012119.1">
    <property type="nucleotide sequence ID" value="NZ_JAUQSX010000006.1"/>
</dbReference>
<accession>A0ABT9AD26</accession>
<dbReference type="Proteomes" id="UP001167796">
    <property type="component" value="Unassembled WGS sequence"/>
</dbReference>
<comment type="caution">
    <text evidence="1">The sequence shown here is derived from an EMBL/GenBank/DDBJ whole genome shotgun (WGS) entry which is preliminary data.</text>
</comment>
<reference evidence="1" key="1">
    <citation type="submission" date="2023-07" db="EMBL/GenBank/DDBJ databases">
        <authorList>
            <person name="Kim M.K."/>
        </authorList>
    </citation>
    <scope>NUCLEOTIDE SEQUENCE</scope>
    <source>
        <strain evidence="1">M29</strain>
    </source>
</reference>
<protein>
    <submittedName>
        <fullName evidence="1">Uncharacterized protein</fullName>
    </submittedName>
</protein>
<keyword evidence="2" id="KW-1185">Reference proteome</keyword>
<evidence type="ECO:0000313" key="1">
    <source>
        <dbReference type="EMBL" id="MDO7847443.1"/>
    </source>
</evidence>
<evidence type="ECO:0000313" key="2">
    <source>
        <dbReference type="Proteomes" id="UP001167796"/>
    </source>
</evidence>
<gene>
    <name evidence="1" type="ORF">Q5H92_13820</name>
</gene>
<name>A0ABT9AD26_9BACT</name>
<dbReference type="EMBL" id="JAUQSX010000006">
    <property type="protein sequence ID" value="MDO7847443.1"/>
    <property type="molecule type" value="Genomic_DNA"/>
</dbReference>
<organism evidence="1 2">
    <name type="scientific">Hymenobacter mellowenesis</name>
    <dbReference type="NCBI Taxonomy" id="3063995"/>
    <lineage>
        <taxon>Bacteria</taxon>
        <taxon>Pseudomonadati</taxon>
        <taxon>Bacteroidota</taxon>
        <taxon>Cytophagia</taxon>
        <taxon>Cytophagales</taxon>
        <taxon>Hymenobacteraceae</taxon>
        <taxon>Hymenobacter</taxon>
    </lineage>
</organism>
<proteinExistence type="predicted"/>